<dbReference type="EMBL" id="CTEF01000001">
    <property type="protein sequence ID" value="CQD04527.1"/>
    <property type="molecule type" value="Genomic_DNA"/>
</dbReference>
<dbReference type="RefSeq" id="WP_019346277.1">
    <property type="nucleotide sequence ID" value="NZ_AGSZ01000373.1"/>
</dbReference>
<dbReference type="EMBL" id="LQOP01000016">
    <property type="protein sequence ID" value="ORV26256.1"/>
    <property type="molecule type" value="Genomic_DNA"/>
</dbReference>
<evidence type="ECO:0000313" key="5">
    <source>
        <dbReference type="Proteomes" id="UP000182227"/>
    </source>
</evidence>
<sequence length="190" mass="20894">MTDAHGRLVEHLESLCDRHLDLVSAIGAAAVWAETVSEVGTQLRLPIPNTYAHELDIADWDLGSKVVGWISLSGSILGRVQAGRLTVRVREGVTTMRRRTRVLEPTKDEPTGLFTEGISLIARLYATYEAWARVANATAPVLAAAGHGETHGEIWLEIYVQPTYRYVCQAVESLTAAYRDAVEAMWRPGP</sequence>
<proteinExistence type="predicted"/>
<evidence type="ECO:0000313" key="4">
    <source>
        <dbReference type="Proteomes" id="UP000037594"/>
    </source>
</evidence>
<reference evidence="3 6" key="3">
    <citation type="submission" date="2016-01" db="EMBL/GenBank/DDBJ databases">
        <title>The new phylogeny of the genus Mycobacterium.</title>
        <authorList>
            <person name="Tarcisio F."/>
            <person name="Conor M."/>
            <person name="Antonella G."/>
            <person name="Elisabetta G."/>
            <person name="Giulia F.S."/>
            <person name="Sara T."/>
            <person name="Anna F."/>
            <person name="Clotilde B."/>
            <person name="Roberto B."/>
            <person name="Veronica D.S."/>
            <person name="Fabio R."/>
            <person name="Monica P."/>
            <person name="Olivier J."/>
            <person name="Enrico T."/>
            <person name="Nicola S."/>
        </authorList>
    </citation>
    <scope>NUCLEOTIDE SEQUENCE [LARGE SCALE GENOMIC DNA]</scope>
    <source>
        <strain evidence="3 6">CCUG 50187</strain>
    </source>
</reference>
<organism evidence="2 4">
    <name type="scientific">Mycolicibacterium conceptionense</name>
    <dbReference type="NCBI Taxonomy" id="451644"/>
    <lineage>
        <taxon>Bacteria</taxon>
        <taxon>Bacillati</taxon>
        <taxon>Actinomycetota</taxon>
        <taxon>Actinomycetes</taxon>
        <taxon>Mycobacteriales</taxon>
        <taxon>Mycobacteriaceae</taxon>
        <taxon>Mycolicibacterium</taxon>
    </lineage>
</organism>
<name>A0A0J8TY86_9MYCO</name>
<dbReference type="Proteomes" id="UP000193811">
    <property type="component" value="Unassembled WGS sequence"/>
</dbReference>
<gene>
    <name evidence="2" type="ORF">ACT17_31915</name>
    <name evidence="3" type="ORF">AWB98_15445</name>
    <name evidence="1" type="ORF">BN970_00754</name>
</gene>
<dbReference type="GeneID" id="44296856"/>
<dbReference type="AlphaFoldDB" id="A0A0J8TY86"/>
<evidence type="ECO:0000313" key="1">
    <source>
        <dbReference type="EMBL" id="CQD04527.1"/>
    </source>
</evidence>
<evidence type="ECO:0000313" key="2">
    <source>
        <dbReference type="EMBL" id="KMV14102.1"/>
    </source>
</evidence>
<evidence type="ECO:0000313" key="3">
    <source>
        <dbReference type="EMBL" id="ORV26256.1"/>
    </source>
</evidence>
<protein>
    <submittedName>
        <fullName evidence="2">Uncharacterized protein</fullName>
    </submittedName>
</protein>
<evidence type="ECO:0000313" key="6">
    <source>
        <dbReference type="Proteomes" id="UP000193811"/>
    </source>
</evidence>
<keyword evidence="6" id="KW-1185">Reference proteome</keyword>
<accession>A0A0J8TY86</accession>
<reference evidence="2 4" key="2">
    <citation type="submission" date="2015-06" db="EMBL/GenBank/DDBJ databases">
        <title>Genome sequence of Mycobacterium conceptionense strain MLE.</title>
        <authorList>
            <person name="Greninger A.L."/>
            <person name="Cunningham G."/>
            <person name="Chiu C.Y."/>
            <person name="Miller S."/>
        </authorList>
    </citation>
    <scope>NUCLEOTIDE SEQUENCE [LARGE SCALE GENOMIC DNA]</scope>
    <source>
        <strain evidence="2 4">MLE</strain>
    </source>
</reference>
<dbReference type="PATRIC" id="fig|451644.5.peg.6549"/>
<dbReference type="Proteomes" id="UP000182227">
    <property type="component" value="Unassembled WGS sequence"/>
</dbReference>
<dbReference type="Proteomes" id="UP000037594">
    <property type="component" value="Unassembled WGS sequence"/>
</dbReference>
<reference evidence="1 5" key="1">
    <citation type="submission" date="2015-03" db="EMBL/GenBank/DDBJ databases">
        <authorList>
            <person name="Murphy D."/>
        </authorList>
    </citation>
    <scope>NUCLEOTIDE SEQUENCE [LARGE SCALE GENOMIC DNA]</scope>
    <source>
        <strain evidence="1 5">D16</strain>
    </source>
</reference>
<dbReference type="EMBL" id="LFOD01000058">
    <property type="protein sequence ID" value="KMV14102.1"/>
    <property type="molecule type" value="Genomic_DNA"/>
</dbReference>